<accession>A0A1B4G329</accession>
<feature type="domain" description="Transglycosylase SLT" evidence="1">
    <location>
        <begin position="25"/>
        <end position="118"/>
    </location>
</feature>
<dbReference type="EMBL" id="CP013389">
    <property type="protein sequence ID" value="AOJ10334.1"/>
    <property type="molecule type" value="Genomic_DNA"/>
</dbReference>
<reference evidence="2 3" key="1">
    <citation type="submission" date="2015-12" db="EMBL/GenBank/DDBJ databases">
        <title>Diversity of Burkholderia near neighbor genomes.</title>
        <authorList>
            <person name="Sahl J."/>
            <person name="Wagner D."/>
            <person name="Keim P."/>
        </authorList>
    </citation>
    <scope>NUCLEOTIDE SEQUENCE [LARGE SCALE GENOMIC DNA]</scope>
    <source>
        <strain evidence="2 3">BDU8</strain>
    </source>
</reference>
<gene>
    <name evidence="2" type="ORF">WS71_24300</name>
</gene>
<name>A0A1B4G329_9BURK</name>
<evidence type="ECO:0000259" key="1">
    <source>
        <dbReference type="Pfam" id="PF01464"/>
    </source>
</evidence>
<protein>
    <recommendedName>
        <fullName evidence="1">Transglycosylase SLT domain-containing protein</fullName>
    </recommendedName>
</protein>
<organism evidence="2 3">
    <name type="scientific">Burkholderia mayonis</name>
    <dbReference type="NCBI Taxonomy" id="1385591"/>
    <lineage>
        <taxon>Bacteria</taxon>
        <taxon>Pseudomonadati</taxon>
        <taxon>Pseudomonadota</taxon>
        <taxon>Betaproteobacteria</taxon>
        <taxon>Burkholderiales</taxon>
        <taxon>Burkholderiaceae</taxon>
        <taxon>Burkholderia</taxon>
        <taxon>pseudomallei group</taxon>
    </lineage>
</organism>
<dbReference type="AlphaFoldDB" id="A0A1B4G329"/>
<evidence type="ECO:0000313" key="3">
    <source>
        <dbReference type="Proteomes" id="UP000067711"/>
    </source>
</evidence>
<dbReference type="CDD" id="cd00254">
    <property type="entry name" value="LT-like"/>
    <property type="match status" value="1"/>
</dbReference>
<dbReference type="InterPro" id="IPR023346">
    <property type="entry name" value="Lysozyme-like_dom_sf"/>
</dbReference>
<dbReference type="Proteomes" id="UP000067711">
    <property type="component" value="Chromosome 1"/>
</dbReference>
<proteinExistence type="predicted"/>
<dbReference type="InterPro" id="IPR008258">
    <property type="entry name" value="Transglycosylase_SLT_dom_1"/>
</dbReference>
<dbReference type="SUPFAM" id="SSF53955">
    <property type="entry name" value="Lysozyme-like"/>
    <property type="match status" value="1"/>
</dbReference>
<dbReference type="RefSeq" id="WP_066489782.1">
    <property type="nucleotide sequence ID" value="NZ_CP013389.1"/>
</dbReference>
<evidence type="ECO:0000313" key="2">
    <source>
        <dbReference type="EMBL" id="AOJ10334.1"/>
    </source>
</evidence>
<sequence>MANGYNASAFPVSYRDPAYDQADQAASAAVGIPAQLLTNIRTKGEKSNADRISSAGAATPYQIIPSTRDTIIKQTGVDPWLNPQTAAYGAAYLLKQSMDRNGGNPVLATAEYHGGTDRDAWGPKTMAYVKRVAGMSPNNPDATNPYAVQALPAIGTAPGALQPTPQGSQPSSSNPYAVALLPNIGAPPGAVDSGPSGLQLAYDAYQSGRMSPEDSAQFEQDVRGGRIVLPAGMNVKAAPQPPMAPQQAVDAFNTGRMSPEDAQQFQQDVNSGALALPHGAVLTPQQPETVGRVAGVAARGFLQGAATSWQNAVQTAANPTKVPLPIAVINQVMQSAPQVADQIFGTHLASNVTPQQAVEQSGLPRAQNAREQIVQQGAEGAGGMAVPLGALSTIPKMIAAGAAGGTVGEAVHQATGNHMLGVAANLLTTALSPVVASRVMAALARELPQAGAAAAEGGAAEANQAASKQAAAASQEAAVEQAQMGAQTTAAGADINAAKVAEAASPEAVAASAENQTAAQAGTQAAAPTEGAINPAASPLASAAQDFMSTDELAAQTRKATGIAGAPFGIGKRNAQQTLAAQMAPDPERLAAAERLGIADNLQPDHLTTNQAAIELMQAIKSMPGSVARSEEMQGLQQIGQRAQQLVDDLGGTRDLSELSGQVKGELMNTQQQLDQKAEALYQGLNADINPKMPVEAPNVLGFIQKRADELTSPRNLSGIEKMIQAKLTPREQPIVINGQRVQGAQIGIKPPMQQPTYALLDDVRREIGAGLKNQGDFKNADTGMLKKLYALISDDQRGALASSGVPDALKRFDLARSTVQMRKSVEDDMTSLFGKQLGDSLVGKLGTAMAAAAKGDETKLVGMLKSVPPSMRQNVMSSGLAYAFGKATKNGELNFKTFADWYDGLKKNSAAHNVVMANLPPEARQQLIDLATVSRGIANATRENITTGRIMAAREALNARADGLIGNIYNVARRAAVGRLGIAASAGAASIAGPIGAGLMHAVFSTFSKGKVDVMKAADELVVSPQLRAWTKAGAIPSPEAVNALANSPQFRRWFDLARSLTATNDQASRVRWILGTLNAAESASNINSNGNR</sequence>
<dbReference type="Gene3D" id="1.10.530.10">
    <property type="match status" value="1"/>
</dbReference>
<dbReference type="Pfam" id="PF01464">
    <property type="entry name" value="SLT"/>
    <property type="match status" value="1"/>
</dbReference>